<dbReference type="InterPro" id="IPR041492">
    <property type="entry name" value="HAD_2"/>
</dbReference>
<dbReference type="InterPro" id="IPR023198">
    <property type="entry name" value="PGP-like_dom2"/>
</dbReference>
<dbReference type="STRING" id="1392540.P256_01918"/>
<evidence type="ECO:0000256" key="6">
    <source>
        <dbReference type="ARBA" id="ARBA00022723"/>
    </source>
</evidence>
<dbReference type="SUPFAM" id="SSF56784">
    <property type="entry name" value="HAD-like"/>
    <property type="match status" value="1"/>
</dbReference>
<dbReference type="Gene3D" id="3.40.50.1000">
    <property type="entry name" value="HAD superfamily/HAD-like"/>
    <property type="match status" value="1"/>
</dbReference>
<dbReference type="InterPro" id="IPR023214">
    <property type="entry name" value="HAD_sf"/>
</dbReference>
<dbReference type="InterPro" id="IPR050155">
    <property type="entry name" value="HAD-like_hydrolase_sf"/>
</dbReference>
<dbReference type="InterPro" id="IPR006439">
    <property type="entry name" value="HAD-SF_hydro_IA"/>
</dbReference>
<sequence length="222" mass="25203">MTIAKLEKRELIIFDLDGTLVDTVFDMAAAINAALHQMGLPTVNVEQIRLWVGQGSEKLCRKVLTELNYNDEALTDELCKVYLANYHLKTCVDSTLFEGVHEFLEDCKTKKISMACVTNKPRVLAMKLLEKLNLLDYFSLVIGGDTVAEKKPSPLPLIYTMRYFNLKHDQVLMIGDSRNDIEAARGAEIDCIAMSYGYNHGESIYDSHPQEVIDDLRRLLKR</sequence>
<evidence type="ECO:0000256" key="9">
    <source>
        <dbReference type="ARBA" id="ARBA00023277"/>
    </source>
</evidence>
<comment type="cofactor">
    <cofactor evidence="2">
        <name>Mg(2+)</name>
        <dbReference type="ChEBI" id="CHEBI:18420"/>
    </cofactor>
</comment>
<dbReference type="SFLD" id="SFLDS00003">
    <property type="entry name" value="Haloacid_Dehalogenase"/>
    <property type="match status" value="1"/>
</dbReference>
<evidence type="ECO:0000313" key="10">
    <source>
        <dbReference type="EMBL" id="ESK38379.1"/>
    </source>
</evidence>
<dbReference type="GO" id="GO:0005829">
    <property type="term" value="C:cytosol"/>
    <property type="evidence" value="ECO:0007669"/>
    <property type="project" value="TreeGrafter"/>
</dbReference>
<protein>
    <recommendedName>
        <fullName evidence="5">phosphoglycolate phosphatase</fullName>
        <ecNumber evidence="5">3.1.3.18</ecNumber>
    </recommendedName>
</protein>
<dbReference type="RefSeq" id="WP_023273536.1">
    <property type="nucleotide sequence ID" value="NZ_KI530734.1"/>
</dbReference>
<evidence type="ECO:0000256" key="4">
    <source>
        <dbReference type="ARBA" id="ARBA00006171"/>
    </source>
</evidence>
<dbReference type="NCBIfam" id="NF009695">
    <property type="entry name" value="PRK13222.1-2"/>
    <property type="match status" value="1"/>
</dbReference>
<dbReference type="InterPro" id="IPR037512">
    <property type="entry name" value="PGPase_prok"/>
</dbReference>
<keyword evidence="8" id="KW-0460">Magnesium</keyword>
<comment type="similarity">
    <text evidence="4">Belongs to the HAD-like hydrolase superfamily. CbbY/CbbZ/Gph/YieH family.</text>
</comment>
<dbReference type="GO" id="GO:0008967">
    <property type="term" value="F:phosphoglycolate phosphatase activity"/>
    <property type="evidence" value="ECO:0007669"/>
    <property type="project" value="UniProtKB-EC"/>
</dbReference>
<dbReference type="PATRIC" id="fig|1392540.3.peg.1848"/>
<keyword evidence="9" id="KW-0119">Carbohydrate metabolism</keyword>
<organism evidence="10 11">
    <name type="scientific">Acinetobacter nectaris CIP 110549</name>
    <dbReference type="NCBI Taxonomy" id="1392540"/>
    <lineage>
        <taxon>Bacteria</taxon>
        <taxon>Pseudomonadati</taxon>
        <taxon>Pseudomonadota</taxon>
        <taxon>Gammaproteobacteria</taxon>
        <taxon>Moraxellales</taxon>
        <taxon>Moraxellaceae</taxon>
        <taxon>Acinetobacter</taxon>
    </lineage>
</organism>
<accession>V2USR9</accession>
<dbReference type="Pfam" id="PF13419">
    <property type="entry name" value="HAD_2"/>
    <property type="match status" value="1"/>
</dbReference>
<comment type="caution">
    <text evidence="10">The sequence shown here is derived from an EMBL/GenBank/DDBJ whole genome shotgun (WGS) entry which is preliminary data.</text>
</comment>
<evidence type="ECO:0000313" key="11">
    <source>
        <dbReference type="Proteomes" id="UP000023785"/>
    </source>
</evidence>
<dbReference type="GO" id="GO:0005975">
    <property type="term" value="P:carbohydrate metabolic process"/>
    <property type="evidence" value="ECO:0007669"/>
    <property type="project" value="InterPro"/>
</dbReference>
<evidence type="ECO:0000256" key="7">
    <source>
        <dbReference type="ARBA" id="ARBA00022801"/>
    </source>
</evidence>
<dbReference type="PANTHER" id="PTHR43434:SF1">
    <property type="entry name" value="PHOSPHOGLYCOLATE PHOSPHATASE"/>
    <property type="match status" value="1"/>
</dbReference>
<evidence type="ECO:0000256" key="1">
    <source>
        <dbReference type="ARBA" id="ARBA00000830"/>
    </source>
</evidence>
<gene>
    <name evidence="10" type="ORF">P256_01918</name>
</gene>
<dbReference type="CDD" id="cd16417">
    <property type="entry name" value="HAD_PGPase"/>
    <property type="match status" value="1"/>
</dbReference>
<comment type="catalytic activity">
    <reaction evidence="1">
        <text>2-phosphoglycolate + H2O = glycolate + phosphate</text>
        <dbReference type="Rhea" id="RHEA:14369"/>
        <dbReference type="ChEBI" id="CHEBI:15377"/>
        <dbReference type="ChEBI" id="CHEBI:29805"/>
        <dbReference type="ChEBI" id="CHEBI:43474"/>
        <dbReference type="ChEBI" id="CHEBI:58033"/>
        <dbReference type="EC" id="3.1.3.18"/>
    </reaction>
</comment>
<keyword evidence="7" id="KW-0378">Hydrolase</keyword>
<reference evidence="10 11" key="1">
    <citation type="submission" date="2013-10" db="EMBL/GenBank/DDBJ databases">
        <title>The Genome Sequence of Acinetobacter nectaris CIP 110549.</title>
        <authorList>
            <consortium name="The Broad Institute Genomics Platform"/>
            <consortium name="The Broad Institute Genome Sequencing Center for Infectious Disease"/>
            <person name="Cerqueira G."/>
            <person name="Feldgarden M."/>
            <person name="Courvalin P."/>
            <person name="Grillot-Courvalin C."/>
            <person name="Clermont D."/>
            <person name="Rocha E."/>
            <person name="Yoon E.-J."/>
            <person name="Nemec A."/>
            <person name="Young S.K."/>
            <person name="Zeng Q."/>
            <person name="Gargeya S."/>
            <person name="Fitzgerald M."/>
            <person name="Abouelleil A."/>
            <person name="Alvarado L."/>
            <person name="Berlin A.M."/>
            <person name="Chapman S.B."/>
            <person name="Gainer-Dewar J."/>
            <person name="Goldberg J."/>
            <person name="Gnerre S."/>
            <person name="Griggs A."/>
            <person name="Gujja S."/>
            <person name="Hansen M."/>
            <person name="Howarth C."/>
            <person name="Imamovic A."/>
            <person name="Ireland A."/>
            <person name="Larimer J."/>
            <person name="McCowan C."/>
            <person name="Murphy C."/>
            <person name="Pearson M."/>
            <person name="Poon T.W."/>
            <person name="Priest M."/>
            <person name="Roberts A."/>
            <person name="Saif S."/>
            <person name="Shea T."/>
            <person name="Sykes S."/>
            <person name="Wortman J."/>
            <person name="Nusbaum C."/>
            <person name="Birren B."/>
        </authorList>
    </citation>
    <scope>NUCLEOTIDE SEQUENCE [LARGE SCALE GENOMIC DNA]</scope>
    <source>
        <strain evidence="10 11">CIP 110549</strain>
    </source>
</reference>
<dbReference type="eggNOG" id="COG0546">
    <property type="taxonomic scope" value="Bacteria"/>
</dbReference>
<keyword evidence="11" id="KW-1185">Reference proteome</keyword>
<comment type="pathway">
    <text evidence="3">Organic acid metabolism; glycolate biosynthesis; glycolate from 2-phosphoglycolate: step 1/1.</text>
</comment>
<dbReference type="SFLD" id="SFLDG01135">
    <property type="entry name" value="C1.5.6:_HAD__Beta-PGM__Phospha"/>
    <property type="match status" value="1"/>
</dbReference>
<dbReference type="GO" id="GO:0046872">
    <property type="term" value="F:metal ion binding"/>
    <property type="evidence" value="ECO:0007669"/>
    <property type="project" value="UniProtKB-KW"/>
</dbReference>
<dbReference type="AlphaFoldDB" id="V2USR9"/>
<dbReference type="NCBIfam" id="TIGR01449">
    <property type="entry name" value="PGP_bact"/>
    <property type="match status" value="1"/>
</dbReference>
<evidence type="ECO:0000256" key="3">
    <source>
        <dbReference type="ARBA" id="ARBA00004818"/>
    </source>
</evidence>
<evidence type="ECO:0000256" key="8">
    <source>
        <dbReference type="ARBA" id="ARBA00022842"/>
    </source>
</evidence>
<dbReference type="Gene3D" id="1.10.150.240">
    <property type="entry name" value="Putative phosphatase, domain 2"/>
    <property type="match status" value="1"/>
</dbReference>
<proteinExistence type="inferred from homology"/>
<dbReference type="PANTHER" id="PTHR43434">
    <property type="entry name" value="PHOSPHOGLYCOLATE PHOSPHATASE"/>
    <property type="match status" value="1"/>
</dbReference>
<dbReference type="FunFam" id="3.40.50.1000:FF:000022">
    <property type="entry name" value="Phosphoglycolate phosphatase"/>
    <property type="match status" value="1"/>
</dbReference>
<dbReference type="SFLD" id="SFLDG01129">
    <property type="entry name" value="C1.5:_HAD__Beta-PGM__Phosphata"/>
    <property type="match status" value="1"/>
</dbReference>
<dbReference type="OrthoDB" id="9776368at2"/>
<dbReference type="HOGENOM" id="CLU_045011_19_1_6"/>
<evidence type="ECO:0000256" key="2">
    <source>
        <dbReference type="ARBA" id="ARBA00001946"/>
    </source>
</evidence>
<keyword evidence="6" id="KW-0479">Metal-binding</keyword>
<dbReference type="NCBIfam" id="TIGR01549">
    <property type="entry name" value="HAD-SF-IA-v1"/>
    <property type="match status" value="1"/>
</dbReference>
<dbReference type="InterPro" id="IPR036412">
    <property type="entry name" value="HAD-like_sf"/>
</dbReference>
<name>V2USR9_9GAMM</name>
<dbReference type="Proteomes" id="UP000023785">
    <property type="component" value="Unassembled WGS sequence"/>
</dbReference>
<dbReference type="GO" id="GO:0006281">
    <property type="term" value="P:DNA repair"/>
    <property type="evidence" value="ECO:0007669"/>
    <property type="project" value="TreeGrafter"/>
</dbReference>
<dbReference type="EC" id="3.1.3.18" evidence="5"/>
<evidence type="ECO:0000256" key="5">
    <source>
        <dbReference type="ARBA" id="ARBA00013078"/>
    </source>
</evidence>
<dbReference type="EMBL" id="AYER01000007">
    <property type="protein sequence ID" value="ESK38379.1"/>
    <property type="molecule type" value="Genomic_DNA"/>
</dbReference>